<feature type="region of interest" description="Disordered" evidence="1">
    <location>
        <begin position="130"/>
        <end position="203"/>
    </location>
</feature>
<proteinExistence type="predicted"/>
<name>A0A4Q9KXE6_9MICR</name>
<evidence type="ECO:0000313" key="4">
    <source>
        <dbReference type="Proteomes" id="UP000292362"/>
    </source>
</evidence>
<feature type="signal peptide" evidence="2">
    <location>
        <begin position="1"/>
        <end position="19"/>
    </location>
</feature>
<reference evidence="3 4" key="1">
    <citation type="submission" date="2017-12" db="EMBL/GenBank/DDBJ databases">
        <authorList>
            <person name="Pombert J.-F."/>
            <person name="Haag K.L."/>
            <person name="Ebert D."/>
        </authorList>
    </citation>
    <scope>NUCLEOTIDE SEQUENCE [LARGE SCALE GENOMIC DNA]</scope>
    <source>
        <strain evidence="3">FI-OER-3-3</strain>
    </source>
</reference>
<feature type="region of interest" description="Disordered" evidence="1">
    <location>
        <begin position="287"/>
        <end position="310"/>
    </location>
</feature>
<evidence type="ECO:0000313" key="3">
    <source>
        <dbReference type="EMBL" id="TBT99622.1"/>
    </source>
</evidence>
<feature type="compositionally biased region" description="Polar residues" evidence="1">
    <location>
        <begin position="192"/>
        <end position="203"/>
    </location>
</feature>
<organism evidence="3 4">
    <name type="scientific">Hamiltosporidium tvaerminnensis</name>
    <dbReference type="NCBI Taxonomy" id="1176355"/>
    <lineage>
        <taxon>Eukaryota</taxon>
        <taxon>Fungi</taxon>
        <taxon>Fungi incertae sedis</taxon>
        <taxon>Microsporidia</taxon>
        <taxon>Dubosqiidae</taxon>
        <taxon>Hamiltosporidium</taxon>
    </lineage>
</organism>
<accession>A0A4Q9KXE6</accession>
<comment type="caution">
    <text evidence="3">The sequence shown here is derived from an EMBL/GenBank/DDBJ whole genome shotgun (WGS) entry which is preliminary data.</text>
</comment>
<protein>
    <submittedName>
        <fullName evidence="3">Uncharacterized protein</fullName>
    </submittedName>
</protein>
<evidence type="ECO:0000256" key="2">
    <source>
        <dbReference type="SAM" id="SignalP"/>
    </source>
</evidence>
<gene>
    <name evidence="3" type="ORF">CWI37_1276p0010</name>
</gene>
<dbReference type="VEuPathDB" id="MicrosporidiaDB:CWI37_1276p0010"/>
<dbReference type="AlphaFoldDB" id="A0A4Q9KXE6"/>
<keyword evidence="2" id="KW-0732">Signal</keyword>
<feature type="chain" id="PRO_5020784878" evidence="2">
    <location>
        <begin position="20"/>
        <end position="427"/>
    </location>
</feature>
<dbReference type="Proteomes" id="UP000292362">
    <property type="component" value="Unassembled WGS sequence"/>
</dbReference>
<evidence type="ECO:0000256" key="1">
    <source>
        <dbReference type="SAM" id="MobiDB-lite"/>
    </source>
</evidence>
<feature type="compositionally biased region" description="Polar residues" evidence="1">
    <location>
        <begin position="141"/>
        <end position="177"/>
    </location>
</feature>
<dbReference type="EMBL" id="PITJ01001276">
    <property type="protein sequence ID" value="TBT99622.1"/>
    <property type="molecule type" value="Genomic_DNA"/>
</dbReference>
<sequence length="427" mass="49461">MRNNMFIFVIFQYVGLVYLSKQRCMCEDRKYVCIYIDRTYFIKGINNNFIFTRNLFNDVEVEKSSSASSTEEEILNRLSDISHFGSNQSSKCEECSFSLADEIPVIKKIDELGPYSDVSRCNSPEGCSSKRAHSSLHSSKNSLCPLNKSGSKNTSQNYNFKLKTPPNSEANSQSSVNSDEDIQDSSLHDSEVSIQSSDTSISVPTENKSIDRYFKHNNTIESESNSLSPNLMTDVFTFQNHDMHLSIEKPVLGCVSHVNSEYESNFHKKDQLRSSEKHFFNIKDLSTSSETSSSSDKEHHKSIKTRHMFSSSRNNGHADIYSPNLFSYPNNTYTFKSRITWLENRFTYINRRYRHILARLKMLQNFSGKKKMQRNLLALTNRIQLLYKEFTQTTFSKENQFIEFENNLFNEENFMTELEIALCDLEY</sequence>